<evidence type="ECO:0000256" key="1">
    <source>
        <dbReference type="ARBA" id="ARBA00022729"/>
    </source>
</evidence>
<dbReference type="SMART" id="SM00062">
    <property type="entry name" value="PBPb"/>
    <property type="match status" value="1"/>
</dbReference>
<name>A0A395V3T2_9FIRM</name>
<feature type="domain" description="Solute-binding protein family 3/N-terminal" evidence="2">
    <location>
        <begin position="80"/>
        <end position="329"/>
    </location>
</feature>
<dbReference type="InterPro" id="IPR001638">
    <property type="entry name" value="Solute-binding_3/MltF_N"/>
</dbReference>
<comment type="caution">
    <text evidence="3">The sequence shown here is derived from an EMBL/GenBank/DDBJ whole genome shotgun (WGS) entry which is preliminary data.</text>
</comment>
<organism evidence="3 4">
    <name type="scientific">Agathobacter rectalis</name>
    <dbReference type="NCBI Taxonomy" id="39491"/>
    <lineage>
        <taxon>Bacteria</taxon>
        <taxon>Bacillati</taxon>
        <taxon>Bacillota</taxon>
        <taxon>Clostridia</taxon>
        <taxon>Lachnospirales</taxon>
        <taxon>Lachnospiraceae</taxon>
        <taxon>Agathobacter</taxon>
    </lineage>
</organism>
<dbReference type="AlphaFoldDB" id="A0A395V3T2"/>
<evidence type="ECO:0000313" key="3">
    <source>
        <dbReference type="EMBL" id="RGR55193.1"/>
    </source>
</evidence>
<dbReference type="Pfam" id="PF00497">
    <property type="entry name" value="SBP_bac_3"/>
    <property type="match status" value="1"/>
</dbReference>
<protein>
    <submittedName>
        <fullName evidence="3">Amino acid ABC transporter substrate-binding protein</fullName>
    </submittedName>
</protein>
<evidence type="ECO:0000313" key="4">
    <source>
        <dbReference type="Proteomes" id="UP000266066"/>
    </source>
</evidence>
<dbReference type="Gene3D" id="3.40.190.10">
    <property type="entry name" value="Periplasmic binding protein-like II"/>
    <property type="match status" value="2"/>
</dbReference>
<gene>
    <name evidence="3" type="ORF">DWY38_06415</name>
</gene>
<proteinExistence type="predicted"/>
<accession>A0A395V3T2</accession>
<sequence length="333" mass="36396">MQSYFIKFIIRTKQRRWRKTPAPFRISIIKEEKIMMKRSKRFAALILTGVMAVTTLFGCGSSSGGAASDSSAADSSSNKVLKVGMECAYAPFNWTQDTDTTPDGSKAVKIAGSDYYAYGYDVAVAQKLADQMGMDLEVHKVEWSSIGISLDAGDYDCIIAGMGKTKEREASYAFTEPYYYRNNCIVVKKGGKYSNVKSLSDLADTGCKVTTQLGTGWIPLLDQIKGAEQSGNFETTSECFLAISNGSADVCVIDVPTAESAALTNDDLQIIELDENDTFTGDDEMVNVCIATRKDDTALRDKIQDAMDAIGWNDKAKMDELMDQVLTQQPAAN</sequence>
<keyword evidence="1" id="KW-0732">Signal</keyword>
<dbReference type="PANTHER" id="PTHR35936">
    <property type="entry name" value="MEMBRANE-BOUND LYTIC MUREIN TRANSGLYCOSYLASE F"/>
    <property type="match status" value="1"/>
</dbReference>
<evidence type="ECO:0000259" key="2">
    <source>
        <dbReference type="SMART" id="SM00062"/>
    </source>
</evidence>
<dbReference type="EMBL" id="QRUJ01000005">
    <property type="protein sequence ID" value="RGR55193.1"/>
    <property type="molecule type" value="Genomic_DNA"/>
</dbReference>
<dbReference type="Proteomes" id="UP000266066">
    <property type="component" value="Unassembled WGS sequence"/>
</dbReference>
<dbReference type="SUPFAM" id="SSF53850">
    <property type="entry name" value="Periplasmic binding protein-like II"/>
    <property type="match status" value="1"/>
</dbReference>
<reference evidence="3 4" key="1">
    <citation type="submission" date="2018-08" db="EMBL/GenBank/DDBJ databases">
        <title>A genome reference for cultivated species of the human gut microbiota.</title>
        <authorList>
            <person name="Zou Y."/>
            <person name="Xue W."/>
            <person name="Luo G."/>
        </authorList>
    </citation>
    <scope>NUCLEOTIDE SEQUENCE [LARGE SCALE GENOMIC DNA]</scope>
    <source>
        <strain evidence="3 4">AF25-15</strain>
    </source>
</reference>